<keyword evidence="2" id="KW-0472">Membrane</keyword>
<feature type="region of interest" description="Disordered" evidence="1">
    <location>
        <begin position="11"/>
        <end position="52"/>
    </location>
</feature>
<feature type="domain" description="DUF1206" evidence="3">
    <location>
        <begin position="71"/>
        <end position="137"/>
    </location>
</feature>
<dbReference type="Pfam" id="PF06724">
    <property type="entry name" value="DUF1206"/>
    <property type="match status" value="3"/>
</dbReference>
<feature type="transmembrane region" description="Helical" evidence="2">
    <location>
        <begin position="291"/>
        <end position="313"/>
    </location>
</feature>
<proteinExistence type="predicted"/>
<evidence type="ECO:0000313" key="4">
    <source>
        <dbReference type="EMBL" id="QDT07044.1"/>
    </source>
</evidence>
<keyword evidence="5" id="KW-1185">Reference proteome</keyword>
<feature type="domain" description="DUF1206" evidence="3">
    <location>
        <begin position="244"/>
        <end position="314"/>
    </location>
</feature>
<evidence type="ECO:0000256" key="2">
    <source>
        <dbReference type="SAM" id="Phobius"/>
    </source>
</evidence>
<feature type="transmembrane region" description="Helical" evidence="2">
    <location>
        <begin position="197"/>
        <end position="217"/>
    </location>
</feature>
<feature type="transmembrane region" description="Helical" evidence="2">
    <location>
        <begin position="77"/>
        <end position="96"/>
    </location>
</feature>
<feature type="transmembrane region" description="Helical" evidence="2">
    <location>
        <begin position="154"/>
        <end position="177"/>
    </location>
</feature>
<evidence type="ECO:0000259" key="3">
    <source>
        <dbReference type="Pfam" id="PF06724"/>
    </source>
</evidence>
<feature type="compositionally biased region" description="Basic and acidic residues" evidence="1">
    <location>
        <begin position="17"/>
        <end position="28"/>
    </location>
</feature>
<sequence length="320" mass="33850">MGFARIPYQHFVNKNPGESHDNKRHELKSGNSTMTTTTATTTHSSNNNSWRGFETKSLPEVQSWVEPLGRAGHIAKGIVYGIIGALAFMLAIGAGGEVSGSREAVRQIGEQPFGRVMLGMVAIGLLGYTTWRWVQAGKDTEGVGTDAKGITKRLGYMISGIAYLSLGVFAGSLALGFSGGSNGGSSSILDSTWGRVGLGMAGAVTIGVAIYFIYKAYQAKFMEQYDFGRMSESARQFALYAGRAGLSTRGVAFAIIGGFILRSAIRGTANGEVAGMSDALAAIAAQPFGKVLIGIAGFGLVCYAVHMLLLGWYRRFNVGK</sequence>
<dbReference type="AlphaFoldDB" id="A0A517NIT8"/>
<keyword evidence="2" id="KW-1133">Transmembrane helix</keyword>
<feature type="domain" description="DUF1206" evidence="3">
    <location>
        <begin position="154"/>
        <end position="217"/>
    </location>
</feature>
<dbReference type="EMBL" id="CP036525">
    <property type="protein sequence ID" value="QDT07044.1"/>
    <property type="molecule type" value="Genomic_DNA"/>
</dbReference>
<dbReference type="InterPro" id="IPR009597">
    <property type="entry name" value="DUF1206"/>
</dbReference>
<feature type="transmembrane region" description="Helical" evidence="2">
    <location>
        <begin position="237"/>
        <end position="261"/>
    </location>
</feature>
<feature type="transmembrane region" description="Helical" evidence="2">
    <location>
        <begin position="116"/>
        <end position="134"/>
    </location>
</feature>
<name>A0A517NIT8_9BACT</name>
<dbReference type="KEGG" id="rlc:K227x_54690"/>
<protein>
    <recommendedName>
        <fullName evidence="3">DUF1206 domain-containing protein</fullName>
    </recommendedName>
</protein>
<accession>A0A517NIT8</accession>
<evidence type="ECO:0000256" key="1">
    <source>
        <dbReference type="SAM" id="MobiDB-lite"/>
    </source>
</evidence>
<keyword evidence="2" id="KW-0812">Transmembrane</keyword>
<feature type="compositionally biased region" description="Low complexity" evidence="1">
    <location>
        <begin position="31"/>
        <end position="49"/>
    </location>
</feature>
<reference evidence="4 5" key="1">
    <citation type="submission" date="2019-02" db="EMBL/GenBank/DDBJ databases">
        <title>Deep-cultivation of Planctomycetes and their phenomic and genomic characterization uncovers novel biology.</title>
        <authorList>
            <person name="Wiegand S."/>
            <person name="Jogler M."/>
            <person name="Boedeker C."/>
            <person name="Pinto D."/>
            <person name="Vollmers J."/>
            <person name="Rivas-Marin E."/>
            <person name="Kohn T."/>
            <person name="Peeters S.H."/>
            <person name="Heuer A."/>
            <person name="Rast P."/>
            <person name="Oberbeckmann S."/>
            <person name="Bunk B."/>
            <person name="Jeske O."/>
            <person name="Meyerdierks A."/>
            <person name="Storesund J.E."/>
            <person name="Kallscheuer N."/>
            <person name="Luecker S."/>
            <person name="Lage O.M."/>
            <person name="Pohl T."/>
            <person name="Merkel B.J."/>
            <person name="Hornburger P."/>
            <person name="Mueller R.-W."/>
            <person name="Bruemmer F."/>
            <person name="Labrenz M."/>
            <person name="Spormann A.M."/>
            <person name="Op den Camp H."/>
            <person name="Overmann J."/>
            <person name="Amann R."/>
            <person name="Jetten M.S.M."/>
            <person name="Mascher T."/>
            <person name="Medema M.H."/>
            <person name="Devos D.P."/>
            <person name="Kaster A.-K."/>
            <person name="Ovreas L."/>
            <person name="Rohde M."/>
            <person name="Galperin M.Y."/>
            <person name="Jogler C."/>
        </authorList>
    </citation>
    <scope>NUCLEOTIDE SEQUENCE [LARGE SCALE GENOMIC DNA]</scope>
    <source>
        <strain evidence="4 5">K22_7</strain>
    </source>
</reference>
<gene>
    <name evidence="4" type="ORF">K227x_54690</name>
</gene>
<organism evidence="4 5">
    <name type="scientific">Rubripirellula lacrimiformis</name>
    <dbReference type="NCBI Taxonomy" id="1930273"/>
    <lineage>
        <taxon>Bacteria</taxon>
        <taxon>Pseudomonadati</taxon>
        <taxon>Planctomycetota</taxon>
        <taxon>Planctomycetia</taxon>
        <taxon>Pirellulales</taxon>
        <taxon>Pirellulaceae</taxon>
        <taxon>Rubripirellula</taxon>
    </lineage>
</organism>
<evidence type="ECO:0000313" key="5">
    <source>
        <dbReference type="Proteomes" id="UP000318538"/>
    </source>
</evidence>
<dbReference type="Proteomes" id="UP000318538">
    <property type="component" value="Chromosome"/>
</dbReference>